<accession>A0ACA9LBT2</accession>
<protein>
    <submittedName>
        <fullName evidence="1">7894_t:CDS:1</fullName>
    </submittedName>
</protein>
<dbReference type="Proteomes" id="UP000789860">
    <property type="component" value="Unassembled WGS sequence"/>
</dbReference>
<keyword evidence="2" id="KW-1185">Reference proteome</keyword>
<name>A0ACA9LBT2_9GLOM</name>
<comment type="caution">
    <text evidence="1">The sequence shown here is derived from an EMBL/GenBank/DDBJ whole genome shotgun (WGS) entry which is preliminary data.</text>
</comment>
<reference evidence="1" key="1">
    <citation type="submission" date="2021-06" db="EMBL/GenBank/DDBJ databases">
        <authorList>
            <person name="Kallberg Y."/>
            <person name="Tangrot J."/>
            <person name="Rosling A."/>
        </authorList>
    </citation>
    <scope>NUCLEOTIDE SEQUENCE</scope>
    <source>
        <strain evidence="1">AU212A</strain>
    </source>
</reference>
<proteinExistence type="predicted"/>
<evidence type="ECO:0000313" key="2">
    <source>
        <dbReference type="Proteomes" id="UP000789860"/>
    </source>
</evidence>
<gene>
    <name evidence="1" type="ORF">SCALOS_LOCUS4051</name>
</gene>
<sequence>MSEEHVVEIIKNKLHNGKKITKILLSPNNEYAVTWSEEDQSISGWQIINDLFFEPDCSVTIQELYEDFPSPQLEAISNNKLVVIQSTEHKVSEIFNLVTKKKINLKSYTDMPFSDDYLPFYVFNKYDHLAIHMPITRFNKLHATIFIFSSKDLHDHCWISKNSIDCGIMGDIRACDPTDNGKLFILDVCGLLTQWDLDTLQYEKQYQLEWDRIWIAYELKKDLYIFNNSFTLLAVCLQALDHLFISVYLTENAILLSQYKYEKHEILSHSEFISSNEGERLLLFFEDFTEIRDPYCLNHVKTVSNLCEEFSAELNGKINAQKADLYMIKNERIYSILEGCLLVQKFSKQQWIKFLRKKLGDYNEIGSLLSKSQIVEFLQVILDENINTEDDKFIIKKVEESYEGFLVKWKLEQNGRTLRAFIKLDSTTEEWNQVGEKREIQPEHLQKYRFVYRCELLGNEDLVMITVIGLLIWTVWPKKEIKLRYYKGFPFTSSYLNKKDFNDRYISGSYVNKKSEYKKLEFFAKKPHIRKLLEEICDHRENLLSPPDFDAMMPYYEELCMNKRYPFKELIEDYIENKITLILYGQQLLRSFLNNKNYLMAEKLYRQCIKINIEDEKNFLTNIKLLEIITFSFVELSQKFPDILKEFLSHTSFIISSENKYLAIRSFSSASHLQNHRKYSQPFKTSFINNLFNFCQEIKLLSLNFLECRIFKRLDEHPSVIMIFPLPKFNSYPSTYSSWKELILPNFSPFTKYESSELYKQWNDLGAILFPITTSIIWLQYSTMPVCAVSISILLLELKFLLFFRTLEVTGAYFAMIIGVAKSAFSFLILLGFIVFAFAHSLHVLLRPTTEISLKYPSYSNDPNDPWNLVSAYNSISENGSMSENAILVEPPTATTNMFTMLKTAILAVTQPICLIGNSIAETNKKELFLLQKAKILAEIELFYMLPYQRRKNNWFPELIVRLDKLRDIIKSIQNNKWNTTDESPFLSNTL</sequence>
<evidence type="ECO:0000313" key="1">
    <source>
        <dbReference type="EMBL" id="CAG8520562.1"/>
    </source>
</evidence>
<dbReference type="EMBL" id="CAJVPM010005098">
    <property type="protein sequence ID" value="CAG8520562.1"/>
    <property type="molecule type" value="Genomic_DNA"/>
</dbReference>
<organism evidence="1 2">
    <name type="scientific">Scutellospora calospora</name>
    <dbReference type="NCBI Taxonomy" id="85575"/>
    <lineage>
        <taxon>Eukaryota</taxon>
        <taxon>Fungi</taxon>
        <taxon>Fungi incertae sedis</taxon>
        <taxon>Mucoromycota</taxon>
        <taxon>Glomeromycotina</taxon>
        <taxon>Glomeromycetes</taxon>
        <taxon>Diversisporales</taxon>
        <taxon>Gigasporaceae</taxon>
        <taxon>Scutellospora</taxon>
    </lineage>
</organism>